<dbReference type="SUPFAM" id="SSF56112">
    <property type="entry name" value="Protein kinase-like (PK-like)"/>
    <property type="match status" value="1"/>
</dbReference>
<dbReference type="InParanoid" id="C1EB29"/>
<keyword evidence="2 8" id="KW-0723">Serine/threonine-protein kinase</keyword>
<dbReference type="RefSeq" id="XP_002503699.1">
    <property type="nucleotide sequence ID" value="XM_002503653.1"/>
</dbReference>
<dbReference type="OMA" id="VVCTAEY"/>
<dbReference type="FunFam" id="3.30.200.20:FF:000046">
    <property type="entry name" value="Mitogen-activated protein kinase"/>
    <property type="match status" value="1"/>
</dbReference>
<dbReference type="EC" id="2.7.11.24" evidence="9"/>
<proteinExistence type="inferred from homology"/>
<protein>
    <recommendedName>
        <fullName evidence="9">Mitogen-activated protein kinase</fullName>
        <ecNumber evidence="9">2.7.11.24</ecNumber>
    </recommendedName>
</protein>
<dbReference type="KEGG" id="mis:MICPUN_101616"/>
<dbReference type="InterPro" id="IPR011009">
    <property type="entry name" value="Kinase-like_dom_sf"/>
</dbReference>
<evidence type="ECO:0000259" key="11">
    <source>
        <dbReference type="PROSITE" id="PS50011"/>
    </source>
</evidence>
<dbReference type="PROSITE" id="PS50011">
    <property type="entry name" value="PROTEIN_KINASE_DOM"/>
    <property type="match status" value="1"/>
</dbReference>
<dbReference type="Gene3D" id="3.30.200.20">
    <property type="entry name" value="Phosphorylase Kinase, domain 1"/>
    <property type="match status" value="1"/>
</dbReference>
<feature type="region of interest" description="Disordered" evidence="10">
    <location>
        <begin position="383"/>
        <end position="415"/>
    </location>
</feature>
<feature type="compositionally biased region" description="Basic and acidic residues" evidence="10">
    <location>
        <begin position="383"/>
        <end position="395"/>
    </location>
</feature>
<dbReference type="Gene3D" id="1.10.510.10">
    <property type="entry name" value="Transferase(Phosphotransferase) domain 1"/>
    <property type="match status" value="1"/>
</dbReference>
<dbReference type="GO" id="GO:0004707">
    <property type="term" value="F:MAP kinase activity"/>
    <property type="evidence" value="ECO:0007669"/>
    <property type="project" value="UniProtKB-EC"/>
</dbReference>
<comment type="catalytic activity">
    <reaction evidence="9">
        <text>L-threonyl-[protein] + ATP = O-phospho-L-threonyl-[protein] + ADP + H(+)</text>
        <dbReference type="Rhea" id="RHEA:46608"/>
        <dbReference type="Rhea" id="RHEA-COMP:11060"/>
        <dbReference type="Rhea" id="RHEA-COMP:11605"/>
        <dbReference type="ChEBI" id="CHEBI:15378"/>
        <dbReference type="ChEBI" id="CHEBI:30013"/>
        <dbReference type="ChEBI" id="CHEBI:30616"/>
        <dbReference type="ChEBI" id="CHEBI:61977"/>
        <dbReference type="ChEBI" id="CHEBI:456216"/>
        <dbReference type="EC" id="2.7.11.24"/>
    </reaction>
</comment>
<dbReference type="Proteomes" id="UP000002009">
    <property type="component" value="Chromosome 7"/>
</dbReference>
<evidence type="ECO:0000256" key="2">
    <source>
        <dbReference type="ARBA" id="ARBA00022527"/>
    </source>
</evidence>
<dbReference type="eggNOG" id="KOG0660">
    <property type="taxonomic scope" value="Eukaryota"/>
</dbReference>
<comment type="similarity">
    <text evidence="1">Belongs to the protein kinase superfamily. CMGC Ser/Thr protein kinase family. MAP kinase subfamily.</text>
</comment>
<gene>
    <name evidence="12" type="ORF">MICPUN_101616</name>
</gene>
<dbReference type="OrthoDB" id="192887at2759"/>
<keyword evidence="13" id="KW-1185">Reference proteome</keyword>
<evidence type="ECO:0000256" key="3">
    <source>
        <dbReference type="ARBA" id="ARBA00022679"/>
    </source>
</evidence>
<evidence type="ECO:0000313" key="13">
    <source>
        <dbReference type="Proteomes" id="UP000002009"/>
    </source>
</evidence>
<comment type="activity regulation">
    <text evidence="9">Activated by threonine and tyrosine phosphorylation.</text>
</comment>
<keyword evidence="4 7" id="KW-0547">Nucleotide-binding</keyword>
<evidence type="ECO:0000313" key="12">
    <source>
        <dbReference type="EMBL" id="ACO64957.1"/>
    </source>
</evidence>
<evidence type="ECO:0000256" key="4">
    <source>
        <dbReference type="ARBA" id="ARBA00022741"/>
    </source>
</evidence>
<dbReference type="InterPro" id="IPR017441">
    <property type="entry name" value="Protein_kinase_ATP_BS"/>
</dbReference>
<keyword evidence="5 9" id="KW-0418">Kinase</keyword>
<keyword evidence="9" id="KW-0460">Magnesium</keyword>
<dbReference type="AlphaFoldDB" id="C1EB29"/>
<keyword evidence="3 9" id="KW-0808">Transferase</keyword>
<dbReference type="EMBL" id="CP001328">
    <property type="protein sequence ID" value="ACO64957.1"/>
    <property type="molecule type" value="Genomic_DNA"/>
</dbReference>
<dbReference type="InterPro" id="IPR008271">
    <property type="entry name" value="Ser/Thr_kinase_AS"/>
</dbReference>
<evidence type="ECO:0000256" key="9">
    <source>
        <dbReference type="RuleBase" id="RU361165"/>
    </source>
</evidence>
<evidence type="ECO:0000256" key="7">
    <source>
        <dbReference type="PROSITE-ProRule" id="PRU10141"/>
    </source>
</evidence>
<dbReference type="PROSITE" id="PS00108">
    <property type="entry name" value="PROTEIN_KINASE_ST"/>
    <property type="match status" value="1"/>
</dbReference>
<keyword evidence="6 7" id="KW-0067">ATP-binding</keyword>
<feature type="region of interest" description="Disordered" evidence="10">
    <location>
        <begin position="1"/>
        <end position="34"/>
    </location>
</feature>
<dbReference type="InterPro" id="IPR003527">
    <property type="entry name" value="MAP_kinase_CS"/>
</dbReference>
<accession>C1EB29</accession>
<dbReference type="PANTHER" id="PTHR24055">
    <property type="entry name" value="MITOGEN-ACTIVATED PROTEIN KINASE"/>
    <property type="match status" value="1"/>
</dbReference>
<feature type="domain" description="Protein kinase" evidence="11">
    <location>
        <begin position="54"/>
        <end position="341"/>
    </location>
</feature>
<organism evidence="12 13">
    <name type="scientific">Micromonas commoda (strain RCC299 / NOUM17 / CCMP2709)</name>
    <name type="common">Picoplanktonic green alga</name>
    <dbReference type="NCBI Taxonomy" id="296587"/>
    <lineage>
        <taxon>Eukaryota</taxon>
        <taxon>Viridiplantae</taxon>
        <taxon>Chlorophyta</taxon>
        <taxon>Mamiellophyceae</taxon>
        <taxon>Mamiellales</taxon>
        <taxon>Mamiellaceae</taxon>
        <taxon>Micromonas</taxon>
    </lineage>
</organism>
<dbReference type="FunCoup" id="C1EB29">
    <property type="interactions" value="1766"/>
</dbReference>
<dbReference type="CDD" id="cd07858">
    <property type="entry name" value="STKc_TEY_MAPK"/>
    <property type="match status" value="1"/>
</dbReference>
<dbReference type="STRING" id="296587.C1EB29"/>
<feature type="compositionally biased region" description="Basic and acidic residues" evidence="10">
    <location>
        <begin position="403"/>
        <end position="415"/>
    </location>
</feature>
<feature type="binding site" evidence="7">
    <location>
        <position position="84"/>
    </location>
    <ligand>
        <name>ATP</name>
        <dbReference type="ChEBI" id="CHEBI:30616"/>
    </ligand>
</feature>
<sequence length="415" mass="46832">MAEPLLTPGGSRRDDGPAEEGPISVTPSDGDQGGETKMCNFQVCGNTFEVQARYAPIKPIGKGAYGVVCSARNVDTDEKVAIKKIANAFENAVDAKRTLREMKLLRHLKHENVIRIVDVVRPKKSVKDYNDVYVMYELMDTDLHQIIRSNQPLSDDHCQYFIYQLLRGLKYVHSANVLHRDLKPSNLLLNANCDLKICDFGLARTGRETEFMTEYVVTRWYRAPELLLSCSEYTSAIDVWSVGCIFAELLGRKPLFPGKDYVHQLNLIARVIGSPSEEEMEFITSDKARRYIRSLPRTPRVDFQKVYPEAEPDAVDLIDKMLVFDPASRITVEEALSHPYLASLHDVSDEPSASGPFEFSFEGEAMTEERVRELVHAELTEYHDEIRREEEERAASRGGRGGVGEDKAELGEEAP</sequence>
<evidence type="ECO:0000256" key="8">
    <source>
        <dbReference type="RuleBase" id="RU000304"/>
    </source>
</evidence>
<evidence type="ECO:0000256" key="10">
    <source>
        <dbReference type="SAM" id="MobiDB-lite"/>
    </source>
</evidence>
<dbReference type="GeneID" id="8245345"/>
<dbReference type="SMART" id="SM00220">
    <property type="entry name" value="S_TKc"/>
    <property type="match status" value="1"/>
</dbReference>
<evidence type="ECO:0000256" key="5">
    <source>
        <dbReference type="ARBA" id="ARBA00022777"/>
    </source>
</evidence>
<name>C1EB29_MICCC</name>
<reference evidence="12 13" key="1">
    <citation type="journal article" date="2009" name="Science">
        <title>Green evolution and dynamic adaptations revealed by genomes of the marine picoeukaryotes Micromonas.</title>
        <authorList>
            <person name="Worden A.Z."/>
            <person name="Lee J.H."/>
            <person name="Mock T."/>
            <person name="Rouze P."/>
            <person name="Simmons M.P."/>
            <person name="Aerts A.L."/>
            <person name="Allen A.E."/>
            <person name="Cuvelier M.L."/>
            <person name="Derelle E."/>
            <person name="Everett M.V."/>
            <person name="Foulon E."/>
            <person name="Grimwood J."/>
            <person name="Gundlach H."/>
            <person name="Henrissat B."/>
            <person name="Napoli C."/>
            <person name="McDonald S.M."/>
            <person name="Parker M.S."/>
            <person name="Rombauts S."/>
            <person name="Salamov A."/>
            <person name="Von Dassow P."/>
            <person name="Badger J.H."/>
            <person name="Coutinho P.M."/>
            <person name="Demir E."/>
            <person name="Dubchak I."/>
            <person name="Gentemann C."/>
            <person name="Eikrem W."/>
            <person name="Gready J.E."/>
            <person name="John U."/>
            <person name="Lanier W."/>
            <person name="Lindquist E.A."/>
            <person name="Lucas S."/>
            <person name="Mayer K.F."/>
            <person name="Moreau H."/>
            <person name="Not F."/>
            <person name="Otillar R."/>
            <person name="Panaud O."/>
            <person name="Pangilinan J."/>
            <person name="Paulsen I."/>
            <person name="Piegu B."/>
            <person name="Poliakov A."/>
            <person name="Robbens S."/>
            <person name="Schmutz J."/>
            <person name="Toulza E."/>
            <person name="Wyss T."/>
            <person name="Zelensky A."/>
            <person name="Zhou K."/>
            <person name="Armbrust E.V."/>
            <person name="Bhattacharya D."/>
            <person name="Goodenough U.W."/>
            <person name="Van de Peer Y."/>
            <person name="Grigoriev I.V."/>
        </authorList>
    </citation>
    <scope>NUCLEOTIDE SEQUENCE [LARGE SCALE GENOMIC DNA]</scope>
    <source>
        <strain evidence="13">RCC299 / NOUM17</strain>
    </source>
</reference>
<evidence type="ECO:0000256" key="6">
    <source>
        <dbReference type="ARBA" id="ARBA00022840"/>
    </source>
</evidence>
<comment type="similarity">
    <text evidence="9">Belongs to the protein kinase superfamily. Ser/Thr protein kinase family. MAP kinase subfamily.</text>
</comment>
<dbReference type="FunFam" id="1.10.510.10:FF:000013">
    <property type="entry name" value="Mitogen-activated protein kinase"/>
    <property type="match status" value="1"/>
</dbReference>
<dbReference type="GO" id="GO:0005524">
    <property type="term" value="F:ATP binding"/>
    <property type="evidence" value="ECO:0007669"/>
    <property type="project" value="UniProtKB-UniRule"/>
</dbReference>
<dbReference type="InterPro" id="IPR000719">
    <property type="entry name" value="Prot_kinase_dom"/>
</dbReference>
<comment type="cofactor">
    <cofactor evidence="9">
        <name>Mg(2+)</name>
        <dbReference type="ChEBI" id="CHEBI:18420"/>
    </cofactor>
</comment>
<dbReference type="PROSITE" id="PS01351">
    <property type="entry name" value="MAPK"/>
    <property type="match status" value="1"/>
</dbReference>
<dbReference type="InterPro" id="IPR050117">
    <property type="entry name" value="MAPK"/>
</dbReference>
<evidence type="ECO:0000256" key="1">
    <source>
        <dbReference type="ARBA" id="ARBA00008832"/>
    </source>
</evidence>
<dbReference type="Pfam" id="PF00069">
    <property type="entry name" value="Pkinase"/>
    <property type="match status" value="1"/>
</dbReference>
<dbReference type="PROSITE" id="PS00107">
    <property type="entry name" value="PROTEIN_KINASE_ATP"/>
    <property type="match status" value="1"/>
</dbReference>